<feature type="binding site" evidence="7">
    <location>
        <position position="198"/>
    </location>
    <ligand>
        <name>substrate</name>
    </ligand>
</feature>
<keyword evidence="3" id="KW-0032">Aminotransferase</keyword>
<dbReference type="InterPro" id="IPR029043">
    <property type="entry name" value="GcvT/YgfZ_C"/>
</dbReference>
<dbReference type="InterPro" id="IPR006223">
    <property type="entry name" value="GcvT"/>
</dbReference>
<protein>
    <recommendedName>
        <fullName evidence="2">aminomethyltransferase</fullName>
        <ecNumber evidence="2">2.1.2.10</ecNumber>
    </recommendedName>
    <alternativeName>
        <fullName evidence="5">Glycine cleavage system T protein</fullName>
    </alternativeName>
</protein>
<dbReference type="Gene3D" id="3.30.1360.120">
    <property type="entry name" value="Probable tRNA modification gtpase trme, domain 1"/>
    <property type="match status" value="1"/>
</dbReference>
<evidence type="ECO:0000256" key="6">
    <source>
        <dbReference type="ARBA" id="ARBA00047665"/>
    </source>
</evidence>
<sequence>MKTVLYDEHVKLNAHFTDFNGWDMPLYYKSIIEEHMSVRKHAGIFDVSHMGDITVRGREAGKFLDHMFPTKVSSLNDGECIYTAFLNEKGQMIDDTIVYRMSSDSYFFVPNAGTTDKIYEWVTKNSKGFDVKIENVSSKISSIALQGPESESVISELGFSYPGYFKFTYVNGKYKNAITGKNDIIISGTGYTGEKGVEFIIPNEYAVELWRKLLSLVEKRSGLPCGLGSRDTLRMEKGMLLSGHDFNENRDPYEASISFIVNNDGDFIGKKSLEDRRKEDKQIFRGFILSDGIPRSGNSVKVNGKVVGTLTSGSISPVLNKGIALGYIDKEYSKEGTKVFVEIRGKDHEATVSRPKIVK</sequence>
<dbReference type="NCBIfam" id="NF001567">
    <property type="entry name" value="PRK00389.1"/>
    <property type="match status" value="1"/>
</dbReference>
<dbReference type="Pfam" id="PF08669">
    <property type="entry name" value="GCV_T_C"/>
    <property type="match status" value="1"/>
</dbReference>
<dbReference type="RefSeq" id="WP_048054057.1">
    <property type="nucleotide sequence ID" value="NC_002689.2"/>
</dbReference>
<dbReference type="Gene3D" id="3.30.70.1400">
    <property type="entry name" value="Aminomethyltransferase beta-barrel domains"/>
    <property type="match status" value="1"/>
</dbReference>
<dbReference type="EMBL" id="BA000011">
    <property type="protein sequence ID" value="BAB59199.1"/>
    <property type="molecule type" value="Genomic_DNA"/>
</dbReference>
<keyword evidence="4" id="KW-0808">Transferase</keyword>
<dbReference type="PaxDb" id="273116-14324271"/>
<dbReference type="SUPFAM" id="SSF103025">
    <property type="entry name" value="Folate-binding domain"/>
    <property type="match status" value="1"/>
</dbReference>
<dbReference type="HOGENOM" id="CLU_007884_10_2_2"/>
<dbReference type="GeneID" id="1441544"/>
<dbReference type="KEGG" id="tvo:TVG0060439"/>
<dbReference type="SUPFAM" id="SSF101790">
    <property type="entry name" value="Aminomethyltransferase beta-barrel domain"/>
    <property type="match status" value="1"/>
</dbReference>
<dbReference type="PhylomeDB" id="Q97CP4"/>
<dbReference type="Gene3D" id="2.40.30.110">
    <property type="entry name" value="Aminomethyltransferase beta-barrel domains"/>
    <property type="match status" value="1"/>
</dbReference>
<organism evidence="10 11">
    <name type="scientific">Thermoplasma volcanium (strain ATCC 51530 / DSM 4299 / JCM 9571 / NBRC 15438 / GSS1)</name>
    <dbReference type="NCBI Taxonomy" id="273116"/>
    <lineage>
        <taxon>Archaea</taxon>
        <taxon>Methanobacteriati</taxon>
        <taxon>Thermoplasmatota</taxon>
        <taxon>Thermoplasmata</taxon>
        <taxon>Thermoplasmatales</taxon>
        <taxon>Thermoplasmataceae</taxon>
        <taxon>Thermoplasma</taxon>
    </lineage>
</organism>
<dbReference type="GO" id="GO:0004047">
    <property type="term" value="F:aminomethyltransferase activity"/>
    <property type="evidence" value="ECO:0007669"/>
    <property type="project" value="UniProtKB-EC"/>
</dbReference>
<gene>
    <name evidence="10" type="ORF">TVG0060439</name>
</gene>
<dbReference type="InterPro" id="IPR028896">
    <property type="entry name" value="GcvT/YgfZ/DmdA"/>
</dbReference>
<evidence type="ECO:0000256" key="4">
    <source>
        <dbReference type="ARBA" id="ARBA00022679"/>
    </source>
</evidence>
<reference evidence="10 11" key="2">
    <citation type="journal article" date="2000" name="Proc. Natl. Acad. Sci. U.S.A.">
        <title>Archaeal adaptation to higher temperatures revealed by genomic sequence of Thermoplasma volcanium.</title>
        <authorList>
            <person name="Kawashima T."/>
            <person name="Amano N."/>
            <person name="Koike H."/>
            <person name="Makino S."/>
            <person name="Higuchi S."/>
            <person name="Kawashima-Ohya Y."/>
            <person name="Watanabe K."/>
            <person name="Yamazaki M."/>
            <person name="Kanehori K."/>
            <person name="Kawamoto T."/>
            <person name="Nunoshiba T."/>
            <person name="Yamamoto Y."/>
            <person name="Aramaki H."/>
            <person name="Makino K."/>
            <person name="Suzuki M."/>
        </authorList>
    </citation>
    <scope>NUCLEOTIDE SEQUENCE [LARGE SCALE GENOMIC DNA]</scope>
    <source>
        <strain evidence="11">ATCC 51530 / DSM 4299 / JCM 9571 / NBRC 15438 / GSS1</strain>
    </source>
</reference>
<dbReference type="Gene3D" id="4.10.1250.10">
    <property type="entry name" value="Aminomethyltransferase fragment"/>
    <property type="match status" value="1"/>
</dbReference>
<dbReference type="PIRSF" id="PIRSF006487">
    <property type="entry name" value="GcvT"/>
    <property type="match status" value="1"/>
</dbReference>
<evidence type="ECO:0000256" key="1">
    <source>
        <dbReference type="ARBA" id="ARBA00008609"/>
    </source>
</evidence>
<feature type="domain" description="GCVT N-terminal" evidence="8">
    <location>
        <begin position="5"/>
        <end position="263"/>
    </location>
</feature>
<dbReference type="PANTHER" id="PTHR43757:SF2">
    <property type="entry name" value="AMINOMETHYLTRANSFERASE, MITOCHONDRIAL"/>
    <property type="match status" value="1"/>
</dbReference>
<dbReference type="FunFam" id="3.30.70.1400:FF:000001">
    <property type="entry name" value="Aminomethyltransferase"/>
    <property type="match status" value="1"/>
</dbReference>
<dbReference type="InterPro" id="IPR013977">
    <property type="entry name" value="GcvT_C"/>
</dbReference>
<evidence type="ECO:0000313" key="10">
    <source>
        <dbReference type="EMBL" id="BAB59199.1"/>
    </source>
</evidence>
<dbReference type="GO" id="GO:0006546">
    <property type="term" value="P:glycine catabolic process"/>
    <property type="evidence" value="ECO:0007669"/>
    <property type="project" value="InterPro"/>
</dbReference>
<dbReference type="InterPro" id="IPR006222">
    <property type="entry name" value="GCVT_N"/>
</dbReference>
<dbReference type="Proteomes" id="UP000001017">
    <property type="component" value="Chromosome"/>
</dbReference>
<evidence type="ECO:0000256" key="2">
    <source>
        <dbReference type="ARBA" id="ARBA00012616"/>
    </source>
</evidence>
<dbReference type="Pfam" id="PF01571">
    <property type="entry name" value="GCV_T"/>
    <property type="match status" value="1"/>
</dbReference>
<feature type="domain" description="Aminomethyltransferase C-terminal" evidence="9">
    <location>
        <begin position="285"/>
        <end position="358"/>
    </location>
</feature>
<dbReference type="InterPro" id="IPR027266">
    <property type="entry name" value="TrmE/GcvT-like"/>
</dbReference>
<dbReference type="GO" id="GO:0005960">
    <property type="term" value="C:glycine cleavage complex"/>
    <property type="evidence" value="ECO:0007669"/>
    <property type="project" value="InterPro"/>
</dbReference>
<dbReference type="STRING" id="273116.gene:9380822"/>
<evidence type="ECO:0000313" key="11">
    <source>
        <dbReference type="Proteomes" id="UP000001017"/>
    </source>
</evidence>
<dbReference type="EC" id="2.1.2.10" evidence="2"/>
<evidence type="ECO:0000256" key="5">
    <source>
        <dbReference type="ARBA" id="ARBA00031395"/>
    </source>
</evidence>
<accession>Q97CP4</accession>
<dbReference type="GO" id="GO:0008483">
    <property type="term" value="F:transaminase activity"/>
    <property type="evidence" value="ECO:0007669"/>
    <property type="project" value="UniProtKB-KW"/>
</dbReference>
<evidence type="ECO:0000256" key="3">
    <source>
        <dbReference type="ARBA" id="ARBA00022576"/>
    </source>
</evidence>
<dbReference type="eggNOG" id="arCOG00756">
    <property type="taxonomic scope" value="Archaea"/>
</dbReference>
<dbReference type="AlphaFoldDB" id="Q97CP4"/>
<evidence type="ECO:0000256" key="7">
    <source>
        <dbReference type="PIRSR" id="PIRSR006487-1"/>
    </source>
</evidence>
<dbReference type="OrthoDB" id="2001at2157"/>
<name>Q97CP4_THEVO</name>
<comment type="similarity">
    <text evidence="1">Belongs to the GcvT family.</text>
</comment>
<comment type="catalytic activity">
    <reaction evidence="6">
        <text>N(6)-[(R)-S(8)-aminomethyldihydrolipoyl]-L-lysyl-[protein] + (6S)-5,6,7,8-tetrahydrofolate = N(6)-[(R)-dihydrolipoyl]-L-lysyl-[protein] + (6R)-5,10-methylene-5,6,7,8-tetrahydrofolate + NH4(+)</text>
        <dbReference type="Rhea" id="RHEA:16945"/>
        <dbReference type="Rhea" id="RHEA-COMP:10475"/>
        <dbReference type="Rhea" id="RHEA-COMP:10492"/>
        <dbReference type="ChEBI" id="CHEBI:15636"/>
        <dbReference type="ChEBI" id="CHEBI:28938"/>
        <dbReference type="ChEBI" id="CHEBI:57453"/>
        <dbReference type="ChEBI" id="CHEBI:83100"/>
        <dbReference type="ChEBI" id="CHEBI:83143"/>
        <dbReference type="EC" id="2.1.2.10"/>
    </reaction>
</comment>
<reference evidence="10 11" key="1">
    <citation type="journal article" date="1999" name="Proc. Jpn. Acad.">
        <title>Determination of the complete genomic DNA sequence of Thermoplasma volvanium GSS1.</title>
        <authorList>
            <person name="Kawashima T."/>
            <person name="Yamamoto Y."/>
            <person name="Aramaki H."/>
            <person name="Nunoshiba T."/>
            <person name="Kawamoto T."/>
            <person name="Watanabe K."/>
            <person name="Yamazaki M."/>
            <person name="Kanehori K."/>
            <person name="Amano N."/>
            <person name="Ohya Y."/>
            <person name="Makino K."/>
            <person name="Suzuki M."/>
        </authorList>
    </citation>
    <scope>NUCLEOTIDE SEQUENCE [LARGE SCALE GENOMIC DNA]</scope>
    <source>
        <strain evidence="11">ATCC 51530 / DSM 4299 / JCM 9571 / NBRC 15438 / GSS1</strain>
    </source>
</reference>
<keyword evidence="11" id="KW-1185">Reference proteome</keyword>
<proteinExistence type="inferred from homology"/>
<dbReference type="NCBIfam" id="TIGR00528">
    <property type="entry name" value="gcvT"/>
    <property type="match status" value="1"/>
</dbReference>
<evidence type="ECO:0000259" key="8">
    <source>
        <dbReference type="Pfam" id="PF01571"/>
    </source>
</evidence>
<dbReference type="PANTHER" id="PTHR43757">
    <property type="entry name" value="AMINOMETHYLTRANSFERASE"/>
    <property type="match status" value="1"/>
</dbReference>
<evidence type="ECO:0000259" key="9">
    <source>
        <dbReference type="Pfam" id="PF08669"/>
    </source>
</evidence>